<dbReference type="GO" id="GO:0016846">
    <property type="term" value="F:carbon-sulfur lyase activity"/>
    <property type="evidence" value="ECO:0007669"/>
    <property type="project" value="InterPro"/>
</dbReference>
<protein>
    <recommendedName>
        <fullName evidence="6">CENP-V/GFA domain-containing protein</fullName>
    </recommendedName>
</protein>
<dbReference type="SUPFAM" id="SSF51316">
    <property type="entry name" value="Mss4-like"/>
    <property type="match status" value="1"/>
</dbReference>
<evidence type="ECO:0000256" key="5">
    <source>
        <dbReference type="SAM" id="MobiDB-lite"/>
    </source>
</evidence>
<dbReference type="Gene3D" id="3.90.1590.10">
    <property type="entry name" value="glutathione-dependent formaldehyde- activating enzyme (gfa)"/>
    <property type="match status" value="1"/>
</dbReference>
<dbReference type="InterPro" id="IPR006913">
    <property type="entry name" value="CENP-V/GFA"/>
</dbReference>
<reference evidence="7 8" key="1">
    <citation type="journal article" date="2013" name="PLoS Genet.">
        <title>Comparative genome structure, secondary metabolite, and effector coding capacity across Cochliobolus pathogens.</title>
        <authorList>
            <person name="Condon B.J."/>
            <person name="Leng Y."/>
            <person name="Wu D."/>
            <person name="Bushley K.E."/>
            <person name="Ohm R.A."/>
            <person name="Otillar R."/>
            <person name="Martin J."/>
            <person name="Schackwitz W."/>
            <person name="Grimwood J."/>
            <person name="MohdZainudin N."/>
            <person name="Xue C."/>
            <person name="Wang R."/>
            <person name="Manning V.A."/>
            <person name="Dhillon B."/>
            <person name="Tu Z.J."/>
            <person name="Steffenson B.J."/>
            <person name="Salamov A."/>
            <person name="Sun H."/>
            <person name="Lowry S."/>
            <person name="LaButti K."/>
            <person name="Han J."/>
            <person name="Copeland A."/>
            <person name="Lindquist E."/>
            <person name="Barry K."/>
            <person name="Schmutz J."/>
            <person name="Baker S.E."/>
            <person name="Ciuffetti L.M."/>
            <person name="Grigoriev I.V."/>
            <person name="Zhong S."/>
            <person name="Turgeon B.G."/>
        </authorList>
    </citation>
    <scope>NUCLEOTIDE SEQUENCE [LARGE SCALE GENOMIC DNA]</scope>
    <source>
        <strain evidence="7 8">26-R-13</strain>
    </source>
</reference>
<keyword evidence="3" id="KW-0862">Zinc</keyword>
<dbReference type="InterPro" id="IPR011057">
    <property type="entry name" value="Mss4-like_sf"/>
</dbReference>
<gene>
    <name evidence="7" type="ORF">COCCADRAFT_2439</name>
</gene>
<evidence type="ECO:0000313" key="7">
    <source>
        <dbReference type="EMBL" id="EUC36438.1"/>
    </source>
</evidence>
<accession>W6YFK7</accession>
<dbReference type="PANTHER" id="PTHR33337">
    <property type="entry name" value="GFA DOMAIN-CONTAINING PROTEIN"/>
    <property type="match status" value="1"/>
</dbReference>
<dbReference type="OrthoDB" id="428768at2759"/>
<dbReference type="KEGG" id="bze:COCCADRAFT_2439"/>
<dbReference type="STRING" id="930089.W6YFK7"/>
<dbReference type="RefSeq" id="XP_007709184.1">
    <property type="nucleotide sequence ID" value="XM_007710994.1"/>
</dbReference>
<evidence type="ECO:0000256" key="1">
    <source>
        <dbReference type="ARBA" id="ARBA00005495"/>
    </source>
</evidence>
<dbReference type="GeneID" id="19145601"/>
<dbReference type="GO" id="GO:0046872">
    <property type="term" value="F:metal ion binding"/>
    <property type="evidence" value="ECO:0007669"/>
    <property type="project" value="UniProtKB-KW"/>
</dbReference>
<evidence type="ECO:0000259" key="6">
    <source>
        <dbReference type="PROSITE" id="PS51891"/>
    </source>
</evidence>
<evidence type="ECO:0000256" key="3">
    <source>
        <dbReference type="ARBA" id="ARBA00022833"/>
    </source>
</evidence>
<dbReference type="EMBL" id="KI964561">
    <property type="protein sequence ID" value="EUC36438.1"/>
    <property type="molecule type" value="Genomic_DNA"/>
</dbReference>
<feature type="compositionally biased region" description="Low complexity" evidence="5">
    <location>
        <begin position="84"/>
        <end position="102"/>
    </location>
</feature>
<evidence type="ECO:0000256" key="4">
    <source>
        <dbReference type="ARBA" id="ARBA00023239"/>
    </source>
</evidence>
<dbReference type="PROSITE" id="PS51891">
    <property type="entry name" value="CENP_V_GFA"/>
    <property type="match status" value="1"/>
</dbReference>
<organism evidence="7 8">
    <name type="scientific">Cochliobolus carbonum (strain 26-R-13)</name>
    <name type="common">Maize leaf spot fungus</name>
    <name type="synonym">Bipolaris zeicola</name>
    <dbReference type="NCBI Taxonomy" id="930089"/>
    <lineage>
        <taxon>Eukaryota</taxon>
        <taxon>Fungi</taxon>
        <taxon>Dikarya</taxon>
        <taxon>Ascomycota</taxon>
        <taxon>Pezizomycotina</taxon>
        <taxon>Dothideomycetes</taxon>
        <taxon>Pleosporomycetidae</taxon>
        <taxon>Pleosporales</taxon>
        <taxon>Pleosporineae</taxon>
        <taxon>Pleosporaceae</taxon>
        <taxon>Bipolaris</taxon>
    </lineage>
</organism>
<keyword evidence="2" id="KW-0479">Metal-binding</keyword>
<dbReference type="Pfam" id="PF04828">
    <property type="entry name" value="GFA"/>
    <property type="match status" value="1"/>
</dbReference>
<dbReference type="AlphaFoldDB" id="W6YFK7"/>
<dbReference type="HOGENOM" id="CLU_067844_0_0_1"/>
<feature type="compositionally biased region" description="Low complexity" evidence="5">
    <location>
        <begin position="38"/>
        <end position="61"/>
    </location>
</feature>
<dbReference type="Proteomes" id="UP000053841">
    <property type="component" value="Unassembled WGS sequence"/>
</dbReference>
<name>W6YFK7_COCC2</name>
<comment type="similarity">
    <text evidence="1">Belongs to the Gfa family.</text>
</comment>
<dbReference type="PANTHER" id="PTHR33337:SF8">
    <property type="entry name" value="CENP-V_GFA DOMAIN-CONTAINING PROTEIN"/>
    <property type="match status" value="1"/>
</dbReference>
<keyword evidence="4" id="KW-0456">Lyase</keyword>
<sequence>MKFNLAASVKHVTRVLNPDLEIPDSSGGKSSTAPPPGATRTPSSSSSSSPPPSSVSSSPPAAVAPPPPPSVPSSHNGTKHSSKRSSLSVRRLSRKSAPVCTPQAPPPKPPLSTSTLEAKTTLPAAFKRDYSATATQDPTLRSYPPPISSTRRSRASTITATSGRSTYRSKLDPAATAETTTAISYLGLQSLTSPSHTSSVPPAAPAQQGTATCLCGAVHLAFPITTPGLVASFVCYCLDCRKGGAEASIVVKDDHLKYLRGSSNLASFSQPASTPSSHTSTTFFCHTCGSNMYRVGAAFPGCTIIRMGTVDDARLIEGRLRPTRELCVKEKASWAGGVKGEEVKRRVGLFS</sequence>
<dbReference type="eggNOG" id="ENOG502RZKF">
    <property type="taxonomic scope" value="Eukaryota"/>
</dbReference>
<keyword evidence="8" id="KW-1185">Reference proteome</keyword>
<evidence type="ECO:0000256" key="2">
    <source>
        <dbReference type="ARBA" id="ARBA00022723"/>
    </source>
</evidence>
<evidence type="ECO:0000313" key="8">
    <source>
        <dbReference type="Proteomes" id="UP000053841"/>
    </source>
</evidence>
<feature type="region of interest" description="Disordered" evidence="5">
    <location>
        <begin position="18"/>
        <end position="160"/>
    </location>
</feature>
<proteinExistence type="inferred from homology"/>
<feature type="compositionally biased region" description="Pro residues" evidence="5">
    <location>
        <begin position="62"/>
        <end position="71"/>
    </location>
</feature>
<feature type="domain" description="CENP-V/GFA" evidence="6">
    <location>
        <begin position="207"/>
        <end position="324"/>
    </location>
</feature>